<evidence type="ECO:0000256" key="1">
    <source>
        <dbReference type="SAM" id="MobiDB-lite"/>
    </source>
</evidence>
<feature type="region of interest" description="Disordered" evidence="1">
    <location>
        <begin position="1"/>
        <end position="27"/>
    </location>
</feature>
<dbReference type="EMBL" id="WHWB01034641">
    <property type="protein sequence ID" value="KAJ7406651.1"/>
    <property type="molecule type" value="Genomic_DNA"/>
</dbReference>
<organism evidence="2 3">
    <name type="scientific">Willisornis vidua</name>
    <name type="common">Xingu scale-backed antbird</name>
    <dbReference type="NCBI Taxonomy" id="1566151"/>
    <lineage>
        <taxon>Eukaryota</taxon>
        <taxon>Metazoa</taxon>
        <taxon>Chordata</taxon>
        <taxon>Craniata</taxon>
        <taxon>Vertebrata</taxon>
        <taxon>Euteleostomi</taxon>
        <taxon>Archelosauria</taxon>
        <taxon>Archosauria</taxon>
        <taxon>Dinosauria</taxon>
        <taxon>Saurischia</taxon>
        <taxon>Theropoda</taxon>
        <taxon>Coelurosauria</taxon>
        <taxon>Aves</taxon>
        <taxon>Neognathae</taxon>
        <taxon>Neoaves</taxon>
        <taxon>Telluraves</taxon>
        <taxon>Australaves</taxon>
        <taxon>Passeriformes</taxon>
        <taxon>Thamnophilidae</taxon>
        <taxon>Willisornis</taxon>
    </lineage>
</organism>
<proteinExistence type="predicted"/>
<comment type="caution">
    <text evidence="2">The sequence shown here is derived from an EMBL/GenBank/DDBJ whole genome shotgun (WGS) entry which is preliminary data.</text>
</comment>
<accession>A0ABQ9CUB1</accession>
<reference evidence="2" key="1">
    <citation type="submission" date="2019-10" db="EMBL/GenBank/DDBJ databases">
        <authorList>
            <person name="Soares A.E.R."/>
            <person name="Aleixo A."/>
            <person name="Schneider P."/>
            <person name="Miyaki C.Y."/>
            <person name="Schneider M.P."/>
            <person name="Mello C."/>
            <person name="Vasconcelos A.T.R."/>
        </authorList>
    </citation>
    <scope>NUCLEOTIDE SEQUENCE</scope>
    <source>
        <tissue evidence="2">Muscle</tissue>
    </source>
</reference>
<keyword evidence="3" id="KW-1185">Reference proteome</keyword>
<gene>
    <name evidence="2" type="ORF">WISP_132395</name>
</gene>
<evidence type="ECO:0000313" key="3">
    <source>
        <dbReference type="Proteomes" id="UP001145742"/>
    </source>
</evidence>
<sequence length="89" mass="9873">MLDLTASHYSRAEQVKRSKSQTSRQVPVSNMTLKDDLQFLVNAASYAWTSPSAPPQEHTAGHSYTRAASRKVTLLAAFQYLYLVGAIKD</sequence>
<protein>
    <submittedName>
        <fullName evidence="2">Uncharacterized protein</fullName>
    </submittedName>
</protein>
<name>A0ABQ9CUB1_9PASS</name>
<evidence type="ECO:0000313" key="2">
    <source>
        <dbReference type="EMBL" id="KAJ7406651.1"/>
    </source>
</evidence>
<dbReference type="Proteomes" id="UP001145742">
    <property type="component" value="Unassembled WGS sequence"/>
</dbReference>